<sequence length="103" mass="12223">MTKEMEVCFSQNIIKYFYVYAQKMEVCFRQNIIKSLWLPWTLWWEFLAHYLLFPCLCLGFSSPRRFGELISSCTILFLVSRRCIIVSGCSMHAHWLSCSMSCL</sequence>
<dbReference type="Gramene" id="OB02G34010.1">
    <property type="protein sequence ID" value="OB02G34010.1"/>
    <property type="gene ID" value="OB02G34010"/>
</dbReference>
<keyword evidence="2" id="KW-1185">Reference proteome</keyword>
<evidence type="ECO:0000313" key="1">
    <source>
        <dbReference type="EnsemblPlants" id="OB02G34010.1"/>
    </source>
</evidence>
<organism evidence="1">
    <name type="scientific">Oryza brachyantha</name>
    <name type="common">malo sina</name>
    <dbReference type="NCBI Taxonomy" id="4533"/>
    <lineage>
        <taxon>Eukaryota</taxon>
        <taxon>Viridiplantae</taxon>
        <taxon>Streptophyta</taxon>
        <taxon>Embryophyta</taxon>
        <taxon>Tracheophyta</taxon>
        <taxon>Spermatophyta</taxon>
        <taxon>Magnoliopsida</taxon>
        <taxon>Liliopsida</taxon>
        <taxon>Poales</taxon>
        <taxon>Poaceae</taxon>
        <taxon>BOP clade</taxon>
        <taxon>Oryzoideae</taxon>
        <taxon>Oryzeae</taxon>
        <taxon>Oryzinae</taxon>
        <taxon>Oryza</taxon>
    </lineage>
</organism>
<dbReference type="Proteomes" id="UP000006038">
    <property type="component" value="Unassembled WGS sequence"/>
</dbReference>
<proteinExistence type="predicted"/>
<name>J3LFI4_ORYBR</name>
<accession>J3LFI4</accession>
<protein>
    <submittedName>
        <fullName evidence="1">Uncharacterized protein</fullName>
    </submittedName>
</protein>
<dbReference type="EnsemblPlants" id="OB02G34010.1">
    <property type="protein sequence ID" value="OB02G34010.1"/>
    <property type="gene ID" value="OB02G34010"/>
</dbReference>
<evidence type="ECO:0000313" key="2">
    <source>
        <dbReference type="Proteomes" id="UP000006038"/>
    </source>
</evidence>
<reference evidence="1" key="1">
    <citation type="submission" date="2013-04" db="UniProtKB">
        <authorList>
            <consortium name="EnsemblPlants"/>
        </authorList>
    </citation>
    <scope>IDENTIFICATION</scope>
</reference>
<dbReference type="AlphaFoldDB" id="J3LFI4"/>
<dbReference type="HOGENOM" id="CLU_2267906_0_0_1"/>